<gene>
    <name evidence="4" type="primary">gldG</name>
    <name evidence="4" type="ORF">DQQ10_09180</name>
</gene>
<keyword evidence="1" id="KW-0812">Transmembrane</keyword>
<dbReference type="InterPro" id="IPR019863">
    <property type="entry name" value="Motility-assoc_ABC-rel_GldG"/>
</dbReference>
<evidence type="ECO:0000259" key="2">
    <source>
        <dbReference type="Pfam" id="PF09822"/>
    </source>
</evidence>
<name>A0A364Y4J5_9BACT</name>
<dbReference type="Pfam" id="PF09822">
    <property type="entry name" value="ABC_transp_aux"/>
    <property type="match status" value="1"/>
</dbReference>
<dbReference type="AlphaFoldDB" id="A0A364Y4J5"/>
<evidence type="ECO:0000256" key="1">
    <source>
        <dbReference type="SAM" id="Phobius"/>
    </source>
</evidence>
<feature type="domain" description="DUF7088" evidence="3">
    <location>
        <begin position="40"/>
        <end position="149"/>
    </location>
</feature>
<comment type="caution">
    <text evidence="4">The sequence shown here is derived from an EMBL/GenBank/DDBJ whole genome shotgun (WGS) entry which is preliminary data.</text>
</comment>
<proteinExistence type="predicted"/>
<feature type="transmembrane region" description="Helical" evidence="1">
    <location>
        <begin position="528"/>
        <end position="548"/>
    </location>
</feature>
<dbReference type="InterPro" id="IPR019196">
    <property type="entry name" value="ABC_transp_unknown"/>
</dbReference>
<accession>A0A364Y4J5</accession>
<keyword evidence="5" id="KW-1185">Reference proteome</keyword>
<dbReference type="Pfam" id="PF23357">
    <property type="entry name" value="DUF7088"/>
    <property type="match status" value="1"/>
</dbReference>
<evidence type="ECO:0000313" key="5">
    <source>
        <dbReference type="Proteomes" id="UP000251889"/>
    </source>
</evidence>
<dbReference type="OrthoDB" id="9777219at2"/>
<feature type="transmembrane region" description="Helical" evidence="1">
    <location>
        <begin position="12"/>
        <end position="34"/>
    </location>
</feature>
<dbReference type="Proteomes" id="UP000251889">
    <property type="component" value="Unassembled WGS sequence"/>
</dbReference>
<keyword evidence="1" id="KW-0472">Membrane</keyword>
<keyword evidence="1" id="KW-1133">Transmembrane helix</keyword>
<dbReference type="InterPro" id="IPR055396">
    <property type="entry name" value="DUF7088"/>
</dbReference>
<organism evidence="4 5">
    <name type="scientific">Pseudochryseolinea flava</name>
    <dbReference type="NCBI Taxonomy" id="2059302"/>
    <lineage>
        <taxon>Bacteria</taxon>
        <taxon>Pseudomonadati</taxon>
        <taxon>Bacteroidota</taxon>
        <taxon>Cytophagia</taxon>
        <taxon>Cytophagales</taxon>
        <taxon>Fulvivirgaceae</taxon>
        <taxon>Pseudochryseolinea</taxon>
    </lineage>
</organism>
<sequence>MVNWKSKQLGDFLWFGNAILVVVLINLIASNYFFRIDLTEENRYLIKDKTKEILENLDDDVHVEVYLEGDMNAGFKRFQKAILETLREFEVYSDRKVHYALVNPSAAVGKKAQSEFMAELARRGIQPTNVIDTKDGQRKEKIIFPGVIVYFGGAETGITLLKGNKAASPDEEINQSIEGIEFELVSAIERLSKTERKRIGLVVGHDELDSLDVASFNNELLQSFDVFKVNLSESKKLSEYSALVIAKPTKPFSPTEKYHLDQYIMGGGKVMFLIDRLEASMENASRPEYLALPYDLNLDDQFFRYGVRINPDLVQDQSAAFYPVVTGQVNGKSKFQLMNWPFFPLVNRYAEHPVTRNLDATILRFANTIDTVKAAGIRKTPLLWTTPATRKLTAPVPVNVNDLRKYDPKDFNQGSMMVGCLLEGKFTSLYKNRFLPEGMSKQTHIDDGKHTRLIVIADGDIARNEINPRSNQPQALGFDPFTNYTFANKDLLMNAMMWLTEEDGLIQTRSKQVMIRPLDREKIAADKFTWQLINLGLPVLLIVGYGLLRAYWRKKRYASF</sequence>
<protein>
    <submittedName>
        <fullName evidence="4">Gliding motility-associated ABC transporter substrate-binding protein GldG</fullName>
    </submittedName>
</protein>
<reference evidence="4 5" key="1">
    <citation type="submission" date="2018-06" db="EMBL/GenBank/DDBJ databases">
        <title>Chryseolinea flavus sp. nov., a member of the phylum Bacteroidetes isolated from soil.</title>
        <authorList>
            <person name="Li Y."/>
            <person name="Wang J."/>
        </authorList>
    </citation>
    <scope>NUCLEOTIDE SEQUENCE [LARGE SCALE GENOMIC DNA]</scope>
    <source>
        <strain evidence="4 5">SDU1-6</strain>
    </source>
</reference>
<evidence type="ECO:0000259" key="3">
    <source>
        <dbReference type="Pfam" id="PF23357"/>
    </source>
</evidence>
<evidence type="ECO:0000313" key="4">
    <source>
        <dbReference type="EMBL" id="RAW01807.1"/>
    </source>
</evidence>
<feature type="domain" description="ABC-type uncharacterised transport system" evidence="2">
    <location>
        <begin position="196"/>
        <end position="495"/>
    </location>
</feature>
<dbReference type="NCBIfam" id="TIGR03521">
    <property type="entry name" value="GldG"/>
    <property type="match status" value="1"/>
</dbReference>
<dbReference type="EMBL" id="QMFY01000003">
    <property type="protein sequence ID" value="RAW01807.1"/>
    <property type="molecule type" value="Genomic_DNA"/>
</dbReference>